<accession>A0A177B7W2</accession>
<evidence type="ECO:0000256" key="1">
    <source>
        <dbReference type="ARBA" id="ARBA00004123"/>
    </source>
</evidence>
<feature type="region of interest" description="Disordered" evidence="9">
    <location>
        <begin position="179"/>
        <end position="223"/>
    </location>
</feature>
<comment type="subcellular location">
    <subcellularLocation>
        <location evidence="1">Nucleus</location>
    </subcellularLocation>
</comment>
<keyword evidence="3" id="KW-0507">mRNA processing</keyword>
<feature type="compositionally biased region" description="Polar residues" evidence="9">
    <location>
        <begin position="202"/>
        <end position="211"/>
    </location>
</feature>
<evidence type="ECO:0000313" key="11">
    <source>
        <dbReference type="Proteomes" id="UP000078046"/>
    </source>
</evidence>
<comment type="caution">
    <text evidence="10">The sequence shown here is derived from an EMBL/GenBank/DDBJ whole genome shotgun (WGS) entry which is preliminary data.</text>
</comment>
<evidence type="ECO:0008006" key="12">
    <source>
        <dbReference type="Google" id="ProtNLM"/>
    </source>
</evidence>
<evidence type="ECO:0000256" key="5">
    <source>
        <dbReference type="ARBA" id="ARBA00023054"/>
    </source>
</evidence>
<protein>
    <recommendedName>
        <fullName evidence="12">Pre-mRNA-splicing factor CWC25</fullName>
    </recommendedName>
</protein>
<feature type="coiled-coil region" evidence="8">
    <location>
        <begin position="229"/>
        <end position="258"/>
    </location>
</feature>
<keyword evidence="11" id="KW-1185">Reference proteome</keyword>
<gene>
    <name evidence="10" type="ORF">A3Q56_02735</name>
</gene>
<name>A0A177B7W2_9BILA</name>
<evidence type="ECO:0000256" key="3">
    <source>
        <dbReference type="ARBA" id="ARBA00022664"/>
    </source>
</evidence>
<proteinExistence type="inferred from homology"/>
<dbReference type="PANTHER" id="PTHR16196:SF0">
    <property type="entry name" value="PRE-MRNA-SPLICING FACTOR CWC25 HOMOLOG"/>
    <property type="match status" value="1"/>
</dbReference>
<dbReference type="GO" id="GO:0005684">
    <property type="term" value="C:U2-type spliceosomal complex"/>
    <property type="evidence" value="ECO:0007669"/>
    <property type="project" value="TreeGrafter"/>
</dbReference>
<keyword evidence="5 8" id="KW-0175">Coiled coil</keyword>
<feature type="compositionally biased region" description="Basic and acidic residues" evidence="9">
    <location>
        <begin position="179"/>
        <end position="201"/>
    </location>
</feature>
<evidence type="ECO:0000313" key="10">
    <source>
        <dbReference type="EMBL" id="OAF69514.1"/>
    </source>
</evidence>
<organism evidence="10 11">
    <name type="scientific">Intoshia linei</name>
    <dbReference type="NCBI Taxonomy" id="1819745"/>
    <lineage>
        <taxon>Eukaryota</taxon>
        <taxon>Metazoa</taxon>
        <taxon>Spiralia</taxon>
        <taxon>Lophotrochozoa</taxon>
        <taxon>Mesozoa</taxon>
        <taxon>Orthonectida</taxon>
        <taxon>Rhopaluridae</taxon>
        <taxon>Intoshia</taxon>
    </lineage>
</organism>
<dbReference type="InterPro" id="IPR051376">
    <property type="entry name" value="CWC25_splicing_factor"/>
</dbReference>
<dbReference type="PANTHER" id="PTHR16196">
    <property type="entry name" value="CELL CYCLE CONTROL PROTEIN CWF25"/>
    <property type="match status" value="1"/>
</dbReference>
<evidence type="ECO:0000256" key="8">
    <source>
        <dbReference type="SAM" id="Coils"/>
    </source>
</evidence>
<dbReference type="OrthoDB" id="21123at2759"/>
<dbReference type="AlphaFoldDB" id="A0A177B7W2"/>
<reference evidence="10 11" key="1">
    <citation type="submission" date="2016-04" db="EMBL/GenBank/DDBJ databases">
        <title>The genome of Intoshia linei affirms orthonectids as highly simplified spiralians.</title>
        <authorList>
            <person name="Mikhailov K.V."/>
            <person name="Slusarev G.S."/>
            <person name="Nikitin M.A."/>
            <person name="Logacheva M.D."/>
            <person name="Penin A."/>
            <person name="Aleoshin V."/>
            <person name="Panchin Y.V."/>
        </authorList>
    </citation>
    <scope>NUCLEOTIDE SEQUENCE [LARGE SCALE GENOMIC DNA]</scope>
    <source>
        <strain evidence="10">Intl2013</strain>
        <tissue evidence="10">Whole animal</tissue>
    </source>
</reference>
<evidence type="ECO:0000256" key="4">
    <source>
        <dbReference type="ARBA" id="ARBA00022728"/>
    </source>
</evidence>
<dbReference type="InterPro" id="IPR022209">
    <property type="entry name" value="CWC25"/>
</dbReference>
<evidence type="ECO:0000256" key="6">
    <source>
        <dbReference type="ARBA" id="ARBA00023187"/>
    </source>
</evidence>
<dbReference type="Pfam" id="PF12542">
    <property type="entry name" value="CWC25"/>
    <property type="match status" value="1"/>
</dbReference>
<evidence type="ECO:0000256" key="2">
    <source>
        <dbReference type="ARBA" id="ARBA00006695"/>
    </source>
</evidence>
<comment type="similarity">
    <text evidence="2">Belongs to the CWC25 family.</text>
</comment>
<evidence type="ECO:0000256" key="9">
    <source>
        <dbReference type="SAM" id="MobiDB-lite"/>
    </source>
</evidence>
<evidence type="ECO:0000256" key="7">
    <source>
        <dbReference type="ARBA" id="ARBA00023242"/>
    </source>
</evidence>
<feature type="compositionally biased region" description="Basic and acidic residues" evidence="9">
    <location>
        <begin position="212"/>
        <end position="222"/>
    </location>
</feature>
<dbReference type="EMBL" id="LWCA01000270">
    <property type="protein sequence ID" value="OAF69514.1"/>
    <property type="molecule type" value="Genomic_DNA"/>
</dbReference>
<dbReference type="GO" id="GO:0000398">
    <property type="term" value="P:mRNA splicing, via spliceosome"/>
    <property type="evidence" value="ECO:0007669"/>
    <property type="project" value="TreeGrafter"/>
</dbReference>
<sequence length="311" mass="37486">MDEREKIRQLIKERASGISDMNWLYKEKKPNTDDYLFGKNIDDNFEMNKKLENEDDYDENNVDMAQKAIRRTIENDRSTKMREDPLFAIKQQEREAKKKLLQNPIKLKQIKKMLKKKSKSKKLKQEKEEVSVSNVDDLLKSYITKCKKKVDIKKLVNNMALSEDSDDYHKNGEIFIDNHKKNEIDRDNHKRSDRHHDRRNDYTSSSYQQRKTNSDRESKLLEMKNNAVVRQKEREHNYKEHKIELAREEERLKNHFKDDDFDTGVYMQSKFSRNCLLKSVDKLNVEQRIKSSRQHLQRNDSCLDNVNHYRK</sequence>
<keyword evidence="4" id="KW-0747">Spliceosome</keyword>
<keyword evidence="7" id="KW-0539">Nucleus</keyword>
<keyword evidence="6" id="KW-0508">mRNA splicing</keyword>
<dbReference type="Proteomes" id="UP000078046">
    <property type="component" value="Unassembled WGS sequence"/>
</dbReference>